<feature type="compositionally biased region" description="Polar residues" evidence="1">
    <location>
        <begin position="15"/>
        <end position="24"/>
    </location>
</feature>
<dbReference type="AlphaFoldDB" id="W7TB55"/>
<feature type="compositionally biased region" description="Basic and acidic residues" evidence="1">
    <location>
        <begin position="56"/>
        <end position="71"/>
    </location>
</feature>
<feature type="compositionally biased region" description="Gly residues" evidence="1">
    <location>
        <begin position="43"/>
        <end position="55"/>
    </location>
</feature>
<evidence type="ECO:0000313" key="2">
    <source>
        <dbReference type="EMBL" id="EWM20758.1"/>
    </source>
</evidence>
<organism evidence="2 3">
    <name type="scientific">Nannochloropsis gaditana</name>
    <dbReference type="NCBI Taxonomy" id="72520"/>
    <lineage>
        <taxon>Eukaryota</taxon>
        <taxon>Sar</taxon>
        <taxon>Stramenopiles</taxon>
        <taxon>Ochrophyta</taxon>
        <taxon>Eustigmatophyceae</taxon>
        <taxon>Eustigmatales</taxon>
        <taxon>Monodopsidaceae</taxon>
        <taxon>Nannochloropsis</taxon>
    </lineage>
</organism>
<sequence>MQSVEDLERMEEEFNLQQQQQPLVSCSVEEGKMKKGNDAIERGGTGSGTHEGGGGRAHEEEETGNKKRGEDTEMSSTGFSVPDTVATMPTGETEQESSPPRGLGSRGNEDGPQAQEEDRHKGESRTKGGRGEGEGKGMRGEDRRRGREDKETTRRVPAEVAPATPRRSGGGSA</sequence>
<feature type="compositionally biased region" description="Basic and acidic residues" evidence="1">
    <location>
        <begin position="29"/>
        <end position="41"/>
    </location>
</feature>
<comment type="caution">
    <text evidence="2">The sequence shown here is derived from an EMBL/GenBank/DDBJ whole genome shotgun (WGS) entry which is preliminary data.</text>
</comment>
<dbReference type="Proteomes" id="UP000019335">
    <property type="component" value="Unassembled WGS sequence"/>
</dbReference>
<evidence type="ECO:0000256" key="1">
    <source>
        <dbReference type="SAM" id="MobiDB-lite"/>
    </source>
</evidence>
<feature type="region of interest" description="Disordered" evidence="1">
    <location>
        <begin position="1"/>
        <end position="173"/>
    </location>
</feature>
<proteinExistence type="predicted"/>
<evidence type="ECO:0000313" key="3">
    <source>
        <dbReference type="Proteomes" id="UP000019335"/>
    </source>
</evidence>
<accession>W7TB55</accession>
<reference evidence="2 3" key="1">
    <citation type="journal article" date="2014" name="Mol. Plant">
        <title>Chromosome Scale Genome Assembly and Transcriptome Profiling of Nannochloropsis gaditana in Nitrogen Depletion.</title>
        <authorList>
            <person name="Corteggiani Carpinelli E."/>
            <person name="Telatin A."/>
            <person name="Vitulo N."/>
            <person name="Forcato C."/>
            <person name="D'Angelo M."/>
            <person name="Schiavon R."/>
            <person name="Vezzi A."/>
            <person name="Giacometti G.M."/>
            <person name="Morosinotto T."/>
            <person name="Valle G."/>
        </authorList>
    </citation>
    <scope>NUCLEOTIDE SEQUENCE [LARGE SCALE GENOMIC DNA]</scope>
    <source>
        <strain evidence="2 3">B-31</strain>
    </source>
</reference>
<dbReference type="EMBL" id="AZIL01002824">
    <property type="protein sequence ID" value="EWM20758.1"/>
    <property type="molecule type" value="Genomic_DNA"/>
</dbReference>
<dbReference type="OrthoDB" id="5876800at2759"/>
<dbReference type="EMBL" id="AZIL01002824">
    <property type="protein sequence ID" value="EWM20759.1"/>
    <property type="molecule type" value="Genomic_DNA"/>
</dbReference>
<keyword evidence="3" id="KW-1185">Reference proteome</keyword>
<name>W7TB55_9STRA</name>
<feature type="compositionally biased region" description="Basic and acidic residues" evidence="1">
    <location>
        <begin position="116"/>
        <end position="157"/>
    </location>
</feature>
<gene>
    <name evidence="2" type="ORF">Naga_100518g1</name>
</gene>
<protein>
    <submittedName>
        <fullName evidence="2">Uncharacterized protein</fullName>
    </submittedName>
</protein>